<dbReference type="AlphaFoldDB" id="A0A432NHT7"/>
<dbReference type="Pfam" id="PF00248">
    <property type="entry name" value="Aldo_ket_red"/>
    <property type="match status" value="1"/>
</dbReference>
<dbReference type="Gene3D" id="3.20.20.100">
    <property type="entry name" value="NADP-dependent oxidoreductase domain"/>
    <property type="match status" value="1"/>
</dbReference>
<gene>
    <name evidence="2" type="ORF">EFR84_27500</name>
</gene>
<dbReference type="PANTHER" id="PTHR42686:SF1">
    <property type="entry name" value="GH17980P-RELATED"/>
    <property type="match status" value="1"/>
</dbReference>
<proteinExistence type="predicted"/>
<dbReference type="EMBL" id="RJTJ01000032">
    <property type="protein sequence ID" value="RUL99033.1"/>
    <property type="molecule type" value="Genomic_DNA"/>
</dbReference>
<evidence type="ECO:0000313" key="2">
    <source>
        <dbReference type="EMBL" id="RUL99033.1"/>
    </source>
</evidence>
<dbReference type="GO" id="GO:0016491">
    <property type="term" value="F:oxidoreductase activity"/>
    <property type="evidence" value="ECO:0007669"/>
    <property type="project" value="InterPro"/>
</dbReference>
<evidence type="ECO:0000313" key="3">
    <source>
        <dbReference type="Proteomes" id="UP000278081"/>
    </source>
</evidence>
<name>A0A432NHT7_9HYPH</name>
<accession>A0A432NHT7</accession>
<dbReference type="PANTHER" id="PTHR42686">
    <property type="entry name" value="GH17980P-RELATED"/>
    <property type="match status" value="1"/>
</dbReference>
<protein>
    <submittedName>
        <fullName evidence="2">Aldo/keto reductase</fullName>
    </submittedName>
</protein>
<dbReference type="InterPro" id="IPR036812">
    <property type="entry name" value="NAD(P)_OxRdtase_dom_sf"/>
</dbReference>
<dbReference type="GO" id="GO:0005829">
    <property type="term" value="C:cytosol"/>
    <property type="evidence" value="ECO:0007669"/>
    <property type="project" value="TreeGrafter"/>
</dbReference>
<comment type="caution">
    <text evidence="2">The sequence shown here is derived from an EMBL/GenBank/DDBJ whole genome shotgun (WGS) entry which is preliminary data.</text>
</comment>
<dbReference type="InterPro" id="IPR020471">
    <property type="entry name" value="AKR"/>
</dbReference>
<reference evidence="2 3" key="1">
    <citation type="submission" date="2018-11" db="EMBL/GenBank/DDBJ databases">
        <title>Rhizobium chutanense sp. nov., isolated from root nodules of Phaseolus vulgaris in China.</title>
        <authorList>
            <person name="Huo Y."/>
        </authorList>
    </citation>
    <scope>NUCLEOTIDE SEQUENCE [LARGE SCALE GENOMIC DNA]</scope>
    <source>
        <strain evidence="2 3">C16</strain>
    </source>
</reference>
<dbReference type="RefSeq" id="WP_126911444.1">
    <property type="nucleotide sequence ID" value="NZ_ML133779.1"/>
</dbReference>
<feature type="domain" description="NADP-dependent oxidoreductase" evidence="1">
    <location>
        <begin position="15"/>
        <end position="321"/>
    </location>
</feature>
<dbReference type="SUPFAM" id="SSF51430">
    <property type="entry name" value="NAD(P)-linked oxidoreductase"/>
    <property type="match status" value="1"/>
</dbReference>
<dbReference type="InterPro" id="IPR023210">
    <property type="entry name" value="NADP_OxRdtase_dom"/>
</dbReference>
<sequence>MKTRKIGKTRLEVTEISFGAAALGGLYRACPREQAMETLQAAWDSGIRYFDVAPWYGLGLAERRVGDFLRDQPDGSYVLSTKVGRLLRPVPTGTVPDYSYVDPLSFDADYDYSYDGIMRSVEFSYARLGLNRIDILYVHDLGGYTHGAAKNAVHQKQFLDSGVKALEELKSSGAISAFGLGVNEVPVCLDVMRHADLDCILMAGRYTLLDRSAVAELLPLCRQKGTSLVVGGVFNSGILATGPVPGSHFDYMPADDEVLAKVGAMEAIAKRHGVPLAAPALQFPLRDPIVASVLIGTAKPSSLIRNMEIVEPRLADAIYAEFEPYTLIAPPLGAEAVRV</sequence>
<organism evidence="2 3">
    <name type="scientific">Rhizobium chutanense</name>
    <dbReference type="NCBI Taxonomy" id="2035448"/>
    <lineage>
        <taxon>Bacteria</taxon>
        <taxon>Pseudomonadati</taxon>
        <taxon>Pseudomonadota</taxon>
        <taxon>Alphaproteobacteria</taxon>
        <taxon>Hyphomicrobiales</taxon>
        <taxon>Rhizobiaceae</taxon>
        <taxon>Rhizobium/Agrobacterium group</taxon>
        <taxon>Rhizobium</taxon>
    </lineage>
</organism>
<evidence type="ECO:0000259" key="1">
    <source>
        <dbReference type="Pfam" id="PF00248"/>
    </source>
</evidence>
<dbReference type="Proteomes" id="UP000278081">
    <property type="component" value="Unassembled WGS sequence"/>
</dbReference>
<dbReference type="OrthoDB" id="9768851at2"/>